<keyword evidence="2" id="KW-1185">Reference proteome</keyword>
<evidence type="ECO:0000313" key="2">
    <source>
        <dbReference type="Proteomes" id="UP000274358"/>
    </source>
</evidence>
<organism evidence="1 2">
    <name type="scientific">Dyella choica</name>
    <dbReference type="NCBI Taxonomy" id="1927959"/>
    <lineage>
        <taxon>Bacteria</taxon>
        <taxon>Pseudomonadati</taxon>
        <taxon>Pseudomonadota</taxon>
        <taxon>Gammaproteobacteria</taxon>
        <taxon>Lysobacterales</taxon>
        <taxon>Rhodanobacteraceae</taxon>
        <taxon>Dyella</taxon>
    </lineage>
</organism>
<proteinExistence type="predicted"/>
<reference evidence="1 2" key="1">
    <citation type="submission" date="2018-12" db="EMBL/GenBank/DDBJ databases">
        <title>Dyella dinghuensis sp. nov. DHOA06 and Dyella choica sp. nov. 4M-K27, isolated from forest soil.</title>
        <authorList>
            <person name="Qiu L.-H."/>
            <person name="Gao Z.-H."/>
        </authorList>
    </citation>
    <scope>NUCLEOTIDE SEQUENCE [LARGE SCALE GENOMIC DNA]</scope>
    <source>
        <strain evidence="1 2">4M-K27</strain>
    </source>
</reference>
<dbReference type="InterPro" id="IPR014729">
    <property type="entry name" value="Rossmann-like_a/b/a_fold"/>
</dbReference>
<comment type="caution">
    <text evidence="1">The sequence shown here is derived from an EMBL/GenBank/DDBJ whole genome shotgun (WGS) entry which is preliminary data.</text>
</comment>
<name>A0A432M580_9GAMM</name>
<dbReference type="Proteomes" id="UP000274358">
    <property type="component" value="Unassembled WGS sequence"/>
</dbReference>
<protein>
    <submittedName>
        <fullName evidence="1">Uncharacterized protein</fullName>
    </submittedName>
</protein>
<gene>
    <name evidence="1" type="ORF">EKH80_12830</name>
</gene>
<dbReference type="SUPFAM" id="SSF52402">
    <property type="entry name" value="Adenine nucleotide alpha hydrolases-like"/>
    <property type="match status" value="1"/>
</dbReference>
<accession>A0A432M580</accession>
<dbReference type="EMBL" id="RYYV01000008">
    <property type="protein sequence ID" value="RUL74958.1"/>
    <property type="molecule type" value="Genomic_DNA"/>
</dbReference>
<dbReference type="Gene3D" id="3.40.50.620">
    <property type="entry name" value="HUPs"/>
    <property type="match status" value="1"/>
</dbReference>
<dbReference type="RefSeq" id="WP_126685154.1">
    <property type="nucleotide sequence ID" value="NZ_RYYV01000008.1"/>
</dbReference>
<dbReference type="AlphaFoldDB" id="A0A432M580"/>
<evidence type="ECO:0000313" key="1">
    <source>
        <dbReference type="EMBL" id="RUL74958.1"/>
    </source>
</evidence>
<dbReference type="OrthoDB" id="7066129at2"/>
<sequence>MNVQSISSLPCLHVVTAHGKLVLTPLSGRETLLELLVRSRIPWSAVSIFGFQNAEQGFSLSSLDVNFDELRGASHLEAHFNRNINPQMFNILEYDKARASGGSEVCSFIFQNVNNDAGTIKNVMKGLSQAECQEIICRNVHDFVQANISPHERLVVGVSGGGDSNSLLLGLTSFKDFPIDIRPVIMKSIPDWDAGVPRAQALCEKYKLHLRVVPEHEVRHICGLPAEEDLIRTYESIFPGDDFEFLGTLIIRRVLTAIAKKADASVVTGLNLEDILSESLLHVSHGKKPLPFPVRRIDGMKFSYPLWMCPKKIIDGCFPRFSVENYAMRYPCFSVGRNLYYMMAYTLQSQFPGSVEPFLRGLQALRTDHSVGIDIPGELDFAVSTDVRAKFNKWIKSGLPMT</sequence>